<dbReference type="AlphaFoldDB" id="A0A2W2EUN8"/>
<evidence type="ECO:0000313" key="6">
    <source>
        <dbReference type="Proteomes" id="UP000248924"/>
    </source>
</evidence>
<proteinExistence type="predicted"/>
<feature type="domain" description="HTH-like" evidence="4">
    <location>
        <begin position="121"/>
        <end position="176"/>
    </location>
</feature>
<keyword evidence="6" id="KW-1185">Reference proteome</keyword>
<dbReference type="EMBL" id="POTY01000188">
    <property type="protein sequence ID" value="PZG13097.1"/>
    <property type="molecule type" value="Genomic_DNA"/>
</dbReference>
<dbReference type="InterPro" id="IPR025948">
    <property type="entry name" value="HTH-like_dom"/>
</dbReference>
<dbReference type="InterPro" id="IPR048020">
    <property type="entry name" value="Transpos_IS3"/>
</dbReference>
<dbReference type="InterPro" id="IPR012337">
    <property type="entry name" value="RNaseH-like_sf"/>
</dbReference>
<dbReference type="InterPro" id="IPR036397">
    <property type="entry name" value="RNaseH_sf"/>
</dbReference>
<feature type="compositionally biased region" description="Basic residues" evidence="2">
    <location>
        <begin position="9"/>
        <end position="20"/>
    </location>
</feature>
<dbReference type="Pfam" id="PF13276">
    <property type="entry name" value="HTH_21"/>
    <property type="match status" value="1"/>
</dbReference>
<sequence length="367" mass="41007">MDGHPQPAHLRRGPHRRRPRPVPAARLHPPRRRPGRRSHEGAFDVAVTAVLARPVQPQRPLTSAASALPGPQQSVNPVGAALKAEHGVQPVLQALEGTPAQIAPSTYYAAKTRPASARCRRDEELTAMIERIHAENYGVYGARKIWHDLHRRDVRVARCTVERLMRESGLRGLLRDKSPRTTRPAAETSRPADLVRRDFTAAGPNQLWVADLTYVRTSVGWVYAAFVLDVFSRMIVGWQVSTSLYTDLALDALKMAMWRRENQHAEHAGTRCNPLGTRRDHDRRGSAARLGPGHGRVLPAQPAETRCSHGMRPAGWALAMLAEARRRLRAQAVESDAADRLGRNRIAREIERTCARRLRLWFPTGMA</sequence>
<organism evidence="5 6">
    <name type="scientific">Micromonospora craterilacus</name>
    <dbReference type="NCBI Taxonomy" id="1655439"/>
    <lineage>
        <taxon>Bacteria</taxon>
        <taxon>Bacillati</taxon>
        <taxon>Actinomycetota</taxon>
        <taxon>Actinomycetes</taxon>
        <taxon>Micromonosporales</taxon>
        <taxon>Micromonosporaceae</taxon>
        <taxon>Micromonospora</taxon>
    </lineage>
</organism>
<dbReference type="GO" id="GO:0003676">
    <property type="term" value="F:nucleic acid binding"/>
    <property type="evidence" value="ECO:0007669"/>
    <property type="project" value="InterPro"/>
</dbReference>
<dbReference type="InterPro" id="IPR001584">
    <property type="entry name" value="Integrase_cat-core"/>
</dbReference>
<dbReference type="SUPFAM" id="SSF53098">
    <property type="entry name" value="Ribonuclease H-like"/>
    <property type="match status" value="1"/>
</dbReference>
<reference evidence="5 6" key="1">
    <citation type="submission" date="2018-01" db="EMBL/GenBank/DDBJ databases">
        <title>Draft genome sequence of Jishengella sp. NA12.</title>
        <authorList>
            <person name="Sahin N."/>
            <person name="Ay H."/>
            <person name="Saygin H."/>
        </authorList>
    </citation>
    <scope>NUCLEOTIDE SEQUENCE [LARGE SCALE GENOMIC DNA]</scope>
    <source>
        <strain evidence="5 6">NA12</strain>
    </source>
</reference>
<protein>
    <recommendedName>
        <fullName evidence="7">IS3 family transposase</fullName>
    </recommendedName>
</protein>
<dbReference type="PANTHER" id="PTHR46889">
    <property type="entry name" value="TRANSPOSASE INSF FOR INSERTION SEQUENCE IS3B-RELATED"/>
    <property type="match status" value="1"/>
</dbReference>
<dbReference type="NCBIfam" id="NF033516">
    <property type="entry name" value="transpos_IS3"/>
    <property type="match status" value="1"/>
</dbReference>
<evidence type="ECO:0000259" key="4">
    <source>
        <dbReference type="Pfam" id="PF13276"/>
    </source>
</evidence>
<feature type="region of interest" description="Disordered" evidence="2">
    <location>
        <begin position="1"/>
        <end position="41"/>
    </location>
</feature>
<feature type="domain" description="Integrase catalytic" evidence="3">
    <location>
        <begin position="203"/>
        <end position="263"/>
    </location>
</feature>
<dbReference type="Proteomes" id="UP000248924">
    <property type="component" value="Unassembled WGS sequence"/>
</dbReference>
<dbReference type="Gene3D" id="3.30.420.10">
    <property type="entry name" value="Ribonuclease H-like superfamily/Ribonuclease H"/>
    <property type="match status" value="1"/>
</dbReference>
<evidence type="ECO:0000256" key="1">
    <source>
        <dbReference type="ARBA" id="ARBA00002286"/>
    </source>
</evidence>
<dbReference type="Pfam" id="PF00665">
    <property type="entry name" value="rve"/>
    <property type="match status" value="1"/>
</dbReference>
<evidence type="ECO:0000259" key="3">
    <source>
        <dbReference type="Pfam" id="PF00665"/>
    </source>
</evidence>
<gene>
    <name evidence="5" type="ORF">C1I95_24370</name>
</gene>
<feature type="region of interest" description="Disordered" evidence="2">
    <location>
        <begin position="268"/>
        <end position="308"/>
    </location>
</feature>
<name>A0A2W2EUN8_9ACTN</name>
<dbReference type="GO" id="GO:0015074">
    <property type="term" value="P:DNA integration"/>
    <property type="evidence" value="ECO:0007669"/>
    <property type="project" value="InterPro"/>
</dbReference>
<evidence type="ECO:0000313" key="5">
    <source>
        <dbReference type="EMBL" id="PZG13097.1"/>
    </source>
</evidence>
<dbReference type="PANTHER" id="PTHR46889:SF4">
    <property type="entry name" value="TRANSPOSASE INSO FOR INSERTION SEQUENCE ELEMENT IS911B-RELATED"/>
    <property type="match status" value="1"/>
</dbReference>
<dbReference type="InterPro" id="IPR050900">
    <property type="entry name" value="Transposase_IS3/IS150/IS904"/>
</dbReference>
<evidence type="ECO:0000256" key="2">
    <source>
        <dbReference type="SAM" id="MobiDB-lite"/>
    </source>
</evidence>
<comment type="caution">
    <text evidence="5">The sequence shown here is derived from an EMBL/GenBank/DDBJ whole genome shotgun (WGS) entry which is preliminary data.</text>
</comment>
<accession>A0A2W2EUN8</accession>
<comment type="function">
    <text evidence="1">Involved in the transposition of the insertion sequence.</text>
</comment>
<evidence type="ECO:0008006" key="7">
    <source>
        <dbReference type="Google" id="ProtNLM"/>
    </source>
</evidence>